<evidence type="ECO:0000256" key="2">
    <source>
        <dbReference type="SAM" id="SignalP"/>
    </source>
</evidence>
<dbReference type="STRING" id="329884.A0A4U0Y1G7"/>
<protein>
    <submittedName>
        <fullName evidence="3">Uncharacterized protein</fullName>
    </submittedName>
</protein>
<keyword evidence="2" id="KW-0732">Signal</keyword>
<sequence length="301" mass="31103">MMKPTLLVLALAATHAAAQRPANTSVCDYYTTALLKDNNATNQEALVTLVVNTAVIGNFTPNKLNILVPGILAQNQTYNGSSVNLAAYFDGSLASTNNGGGAGVSVNFLDDGGATPLTKGKPSNGNTSDQYKLLTHLYEYFGILLGCSQYGKPGYPAYAGDISMYSVHKYMALDPYDFGYFVQQVALSAASFGVAEADLEYVGGALGNLFGHRCSAATSIAPGEAATLQVICITAPNATCSLYANVEDPKFANGSASSTQHASGTSAPAATSSTKNGAGVAKTMCGSLMVLFAMGTAYWLS</sequence>
<organism evidence="3 4">
    <name type="scientific">Friedmanniomyces simplex</name>
    <dbReference type="NCBI Taxonomy" id="329884"/>
    <lineage>
        <taxon>Eukaryota</taxon>
        <taxon>Fungi</taxon>
        <taxon>Dikarya</taxon>
        <taxon>Ascomycota</taxon>
        <taxon>Pezizomycotina</taxon>
        <taxon>Dothideomycetes</taxon>
        <taxon>Dothideomycetidae</taxon>
        <taxon>Mycosphaerellales</taxon>
        <taxon>Teratosphaeriaceae</taxon>
        <taxon>Friedmanniomyces</taxon>
    </lineage>
</organism>
<name>A0A4U0Y1G7_9PEZI</name>
<comment type="caution">
    <text evidence="3">The sequence shown here is derived from an EMBL/GenBank/DDBJ whole genome shotgun (WGS) entry which is preliminary data.</text>
</comment>
<dbReference type="Proteomes" id="UP000309340">
    <property type="component" value="Unassembled WGS sequence"/>
</dbReference>
<keyword evidence="4" id="KW-1185">Reference proteome</keyword>
<evidence type="ECO:0000313" key="3">
    <source>
        <dbReference type="EMBL" id="TKA83237.1"/>
    </source>
</evidence>
<evidence type="ECO:0000256" key="1">
    <source>
        <dbReference type="SAM" id="MobiDB-lite"/>
    </source>
</evidence>
<feature type="chain" id="PRO_5020852866" evidence="2">
    <location>
        <begin position="19"/>
        <end position="301"/>
    </location>
</feature>
<feature type="signal peptide" evidence="2">
    <location>
        <begin position="1"/>
        <end position="18"/>
    </location>
</feature>
<feature type="compositionally biased region" description="Low complexity" evidence="1">
    <location>
        <begin position="262"/>
        <end position="274"/>
    </location>
</feature>
<dbReference type="AlphaFoldDB" id="A0A4U0Y1G7"/>
<gene>
    <name evidence="3" type="ORF">B0A55_02956</name>
</gene>
<dbReference type="OrthoDB" id="2110578at2759"/>
<reference evidence="3 4" key="1">
    <citation type="submission" date="2017-03" db="EMBL/GenBank/DDBJ databases">
        <title>Genomes of endolithic fungi from Antarctica.</title>
        <authorList>
            <person name="Coleine C."/>
            <person name="Masonjones S."/>
            <person name="Stajich J.E."/>
        </authorList>
    </citation>
    <scope>NUCLEOTIDE SEQUENCE [LARGE SCALE GENOMIC DNA]</scope>
    <source>
        <strain evidence="3 4">CCFEE 5184</strain>
    </source>
</reference>
<accession>A0A4U0Y1G7</accession>
<dbReference type="EMBL" id="NAJQ01000013">
    <property type="protein sequence ID" value="TKA83237.1"/>
    <property type="molecule type" value="Genomic_DNA"/>
</dbReference>
<evidence type="ECO:0000313" key="4">
    <source>
        <dbReference type="Proteomes" id="UP000309340"/>
    </source>
</evidence>
<proteinExistence type="predicted"/>
<feature type="region of interest" description="Disordered" evidence="1">
    <location>
        <begin position="255"/>
        <end position="276"/>
    </location>
</feature>